<keyword evidence="15" id="KW-1185">Reference proteome</keyword>
<dbReference type="Proteomes" id="UP001431784">
    <property type="component" value="Unassembled WGS sequence"/>
</dbReference>
<comment type="cofactor">
    <cofactor evidence="1">
        <name>Mg(2+)</name>
        <dbReference type="ChEBI" id="CHEBI:18420"/>
    </cofactor>
</comment>
<dbReference type="RefSeq" id="WP_274350108.1">
    <property type="nucleotide sequence ID" value="NZ_JAQZSM010000001.1"/>
</dbReference>
<evidence type="ECO:0000256" key="7">
    <source>
        <dbReference type="ARBA" id="ARBA00022723"/>
    </source>
</evidence>
<keyword evidence="4 14" id="KW-0489">Methyltransferase</keyword>
<dbReference type="Gene3D" id="3.40.50.150">
    <property type="entry name" value="Vaccinia Virus protein VP39"/>
    <property type="match status" value="1"/>
</dbReference>
<evidence type="ECO:0000259" key="13">
    <source>
        <dbReference type="Pfam" id="PF13649"/>
    </source>
</evidence>
<dbReference type="InterPro" id="IPR041698">
    <property type="entry name" value="Methyltransf_25"/>
</dbReference>
<evidence type="ECO:0000256" key="5">
    <source>
        <dbReference type="ARBA" id="ARBA00022679"/>
    </source>
</evidence>
<evidence type="ECO:0000256" key="2">
    <source>
        <dbReference type="ARBA" id="ARBA00009026"/>
    </source>
</evidence>
<gene>
    <name evidence="14" type="ORF">PUT78_00870</name>
</gene>
<evidence type="ECO:0000256" key="6">
    <source>
        <dbReference type="ARBA" id="ARBA00022691"/>
    </source>
</evidence>
<feature type="domain" description="Methyltransferase" evidence="13">
    <location>
        <begin position="25"/>
        <end position="120"/>
    </location>
</feature>
<evidence type="ECO:0000313" key="14">
    <source>
        <dbReference type="EMBL" id="MDD7969637.1"/>
    </source>
</evidence>
<dbReference type="CDD" id="cd02440">
    <property type="entry name" value="AdoMet_MTases"/>
    <property type="match status" value="1"/>
</dbReference>
<dbReference type="InterPro" id="IPR029063">
    <property type="entry name" value="SAM-dependent_MTases_sf"/>
</dbReference>
<comment type="caution">
    <text evidence="14">The sequence shown here is derived from an EMBL/GenBank/DDBJ whole genome shotgun (WGS) entry which is preliminary data.</text>
</comment>
<reference evidence="14" key="1">
    <citation type="submission" date="2023-02" db="EMBL/GenBank/DDBJ databases">
        <title>Description of Roseinatronobacter alkalisoli sp. nov., an alkaliphilic bacerium isolated from soda soil.</title>
        <authorList>
            <person name="Wei W."/>
        </authorList>
    </citation>
    <scope>NUCLEOTIDE SEQUENCE</scope>
    <source>
        <strain evidence="14">HJB301</strain>
    </source>
</reference>
<organism evidence="14 15">
    <name type="scientific">Roseinatronobacter alkalisoli</name>
    <dbReference type="NCBI Taxonomy" id="3028235"/>
    <lineage>
        <taxon>Bacteria</taxon>
        <taxon>Pseudomonadati</taxon>
        <taxon>Pseudomonadota</taxon>
        <taxon>Alphaproteobacteria</taxon>
        <taxon>Rhodobacterales</taxon>
        <taxon>Paracoccaceae</taxon>
        <taxon>Roseinatronobacter</taxon>
    </lineage>
</organism>
<name>A0ABT5T3D4_9RHOB</name>
<accession>A0ABT5T3D4</accession>
<sequence>MTTWMHEQRLEAAFDVVAKAGARTVLDLGCGDGDLFVRLAAHPAITQLVGIDICTASLARLEHRLAKMPPTAASVELRIGSMTEAHPALTGFDCAVLIETIEHLDPSKLSQLERTVFGQMRPRMVVVTTPNAEFNTLLGVPRHRFRHPDHRFEWPRVQFRKWGDRVAKASGYDVSYCNIAGCHPDLGGASQMAVFRDLSRHHADRDTGGNLSSG</sequence>
<dbReference type="EC" id="2.1.1.386" evidence="11"/>
<dbReference type="GO" id="GO:0008168">
    <property type="term" value="F:methyltransferase activity"/>
    <property type="evidence" value="ECO:0007669"/>
    <property type="project" value="UniProtKB-KW"/>
</dbReference>
<evidence type="ECO:0000256" key="11">
    <source>
        <dbReference type="ARBA" id="ARBA00035025"/>
    </source>
</evidence>
<keyword evidence="5" id="KW-0808">Transferase</keyword>
<evidence type="ECO:0000256" key="9">
    <source>
        <dbReference type="ARBA" id="ARBA00022884"/>
    </source>
</evidence>
<evidence type="ECO:0000256" key="1">
    <source>
        <dbReference type="ARBA" id="ARBA00001946"/>
    </source>
</evidence>
<dbReference type="PANTHER" id="PTHR21404:SF3">
    <property type="entry name" value="SMALL RNA 2'-O-METHYLTRANSFERASE"/>
    <property type="match status" value="1"/>
</dbReference>
<comment type="similarity">
    <text evidence="2">Belongs to the methyltransferase superfamily. HEN1 family.</text>
</comment>
<keyword evidence="9" id="KW-0694">RNA-binding</keyword>
<dbReference type="EMBL" id="JAQZSM010000001">
    <property type="protein sequence ID" value="MDD7969637.1"/>
    <property type="molecule type" value="Genomic_DNA"/>
</dbReference>
<evidence type="ECO:0000256" key="10">
    <source>
        <dbReference type="ARBA" id="ARBA00023158"/>
    </source>
</evidence>
<evidence type="ECO:0000256" key="12">
    <source>
        <dbReference type="ARBA" id="ARBA00048418"/>
    </source>
</evidence>
<keyword evidence="6" id="KW-0949">S-adenosyl-L-methionine</keyword>
<protein>
    <recommendedName>
        <fullName evidence="3">Small RNA 2'-O-methyltransferase</fullName>
        <ecNumber evidence="11">2.1.1.386</ecNumber>
    </recommendedName>
</protein>
<keyword evidence="8" id="KW-0460">Magnesium</keyword>
<keyword evidence="10" id="KW-0943">RNA-mediated gene silencing</keyword>
<dbReference type="PANTHER" id="PTHR21404">
    <property type="entry name" value="HEN1"/>
    <property type="match status" value="1"/>
</dbReference>
<comment type="catalytic activity">
    <reaction evidence="12">
        <text>small RNA 3'-end nucleotide + S-adenosyl-L-methionine = small RNA 3'-end 2'-O-methylnucleotide + S-adenosyl-L-homocysteine + H(+)</text>
        <dbReference type="Rhea" id="RHEA:37887"/>
        <dbReference type="Rhea" id="RHEA-COMP:10415"/>
        <dbReference type="Rhea" id="RHEA-COMP:10416"/>
        <dbReference type="ChEBI" id="CHEBI:15378"/>
        <dbReference type="ChEBI" id="CHEBI:57856"/>
        <dbReference type="ChEBI" id="CHEBI:59789"/>
        <dbReference type="ChEBI" id="CHEBI:74896"/>
        <dbReference type="ChEBI" id="CHEBI:74898"/>
        <dbReference type="EC" id="2.1.1.386"/>
    </reaction>
</comment>
<evidence type="ECO:0000256" key="3">
    <source>
        <dbReference type="ARBA" id="ARBA00021330"/>
    </source>
</evidence>
<proteinExistence type="inferred from homology"/>
<dbReference type="InterPro" id="IPR026610">
    <property type="entry name" value="Hen1"/>
</dbReference>
<evidence type="ECO:0000256" key="8">
    <source>
        <dbReference type="ARBA" id="ARBA00022842"/>
    </source>
</evidence>
<dbReference type="GO" id="GO:0032259">
    <property type="term" value="P:methylation"/>
    <property type="evidence" value="ECO:0007669"/>
    <property type="project" value="UniProtKB-KW"/>
</dbReference>
<evidence type="ECO:0000313" key="15">
    <source>
        <dbReference type="Proteomes" id="UP001431784"/>
    </source>
</evidence>
<dbReference type="SUPFAM" id="SSF53335">
    <property type="entry name" value="S-adenosyl-L-methionine-dependent methyltransferases"/>
    <property type="match status" value="1"/>
</dbReference>
<evidence type="ECO:0000256" key="4">
    <source>
        <dbReference type="ARBA" id="ARBA00022603"/>
    </source>
</evidence>
<dbReference type="Pfam" id="PF13649">
    <property type="entry name" value="Methyltransf_25"/>
    <property type="match status" value="1"/>
</dbReference>
<keyword evidence="7" id="KW-0479">Metal-binding</keyword>